<keyword evidence="7 9" id="KW-0472">Membrane</keyword>
<dbReference type="EMBL" id="POTW01000007">
    <property type="protein sequence ID" value="PZF85628.1"/>
    <property type="molecule type" value="Genomic_DNA"/>
</dbReference>
<comment type="subcellular location">
    <subcellularLocation>
        <location evidence="1">Cell inner membrane</location>
        <topology evidence="1">Multi-pass membrane protein</topology>
    </subcellularLocation>
</comment>
<evidence type="ECO:0000256" key="6">
    <source>
        <dbReference type="ARBA" id="ARBA00022989"/>
    </source>
</evidence>
<protein>
    <submittedName>
        <fullName evidence="11">C4-dicarboxylate ABC transporter permease</fullName>
    </submittedName>
</protein>
<dbReference type="GO" id="GO:0022857">
    <property type="term" value="F:transmembrane transporter activity"/>
    <property type="evidence" value="ECO:0007669"/>
    <property type="project" value="TreeGrafter"/>
</dbReference>
<dbReference type="InterPro" id="IPR007387">
    <property type="entry name" value="TRAP_DctQ"/>
</dbReference>
<dbReference type="Proteomes" id="UP000248764">
    <property type="component" value="Unassembled WGS sequence"/>
</dbReference>
<evidence type="ECO:0000256" key="9">
    <source>
        <dbReference type="SAM" id="Phobius"/>
    </source>
</evidence>
<dbReference type="PANTHER" id="PTHR35011:SF2">
    <property type="entry name" value="2,3-DIKETO-L-GULONATE TRAP TRANSPORTER SMALL PERMEASE PROTEIN YIAM"/>
    <property type="match status" value="1"/>
</dbReference>
<feature type="transmembrane region" description="Helical" evidence="9">
    <location>
        <begin position="86"/>
        <end position="104"/>
    </location>
</feature>
<dbReference type="Pfam" id="PF04290">
    <property type="entry name" value="DctQ"/>
    <property type="match status" value="1"/>
</dbReference>
<evidence type="ECO:0000256" key="1">
    <source>
        <dbReference type="ARBA" id="ARBA00004429"/>
    </source>
</evidence>
<name>A0A2W2C0J9_9ACTN</name>
<keyword evidence="12" id="KW-1185">Reference proteome</keyword>
<feature type="transmembrane region" description="Helical" evidence="9">
    <location>
        <begin position="166"/>
        <end position="184"/>
    </location>
</feature>
<organism evidence="11 12">
    <name type="scientific">Jiangella anatolica</name>
    <dbReference type="NCBI Taxonomy" id="2670374"/>
    <lineage>
        <taxon>Bacteria</taxon>
        <taxon>Bacillati</taxon>
        <taxon>Actinomycetota</taxon>
        <taxon>Actinomycetes</taxon>
        <taxon>Jiangellales</taxon>
        <taxon>Jiangellaceae</taxon>
        <taxon>Jiangella</taxon>
    </lineage>
</organism>
<reference evidence="11 12" key="1">
    <citation type="submission" date="2018-01" db="EMBL/GenBank/DDBJ databases">
        <title>Draft genome sequence of Jiangella sp. GTF31.</title>
        <authorList>
            <person name="Sahin N."/>
            <person name="Ay H."/>
            <person name="Saygin H."/>
        </authorList>
    </citation>
    <scope>NUCLEOTIDE SEQUENCE [LARGE SCALE GENOMIC DNA]</scope>
    <source>
        <strain evidence="11 12">GTF31</strain>
    </source>
</reference>
<evidence type="ECO:0000256" key="8">
    <source>
        <dbReference type="ARBA" id="ARBA00038436"/>
    </source>
</evidence>
<dbReference type="AlphaFoldDB" id="A0A2W2C0J9"/>
<feature type="domain" description="Tripartite ATP-independent periplasmic transporters DctQ component" evidence="10">
    <location>
        <begin position="62"/>
        <end position="187"/>
    </location>
</feature>
<dbReference type="GO" id="GO:0005886">
    <property type="term" value="C:plasma membrane"/>
    <property type="evidence" value="ECO:0007669"/>
    <property type="project" value="UniProtKB-SubCell"/>
</dbReference>
<evidence type="ECO:0000256" key="5">
    <source>
        <dbReference type="ARBA" id="ARBA00022692"/>
    </source>
</evidence>
<dbReference type="GO" id="GO:0015740">
    <property type="term" value="P:C4-dicarboxylate transport"/>
    <property type="evidence" value="ECO:0007669"/>
    <property type="project" value="TreeGrafter"/>
</dbReference>
<dbReference type="InterPro" id="IPR055348">
    <property type="entry name" value="DctQ"/>
</dbReference>
<evidence type="ECO:0000256" key="3">
    <source>
        <dbReference type="ARBA" id="ARBA00022475"/>
    </source>
</evidence>
<keyword evidence="6 9" id="KW-1133">Transmembrane helix</keyword>
<gene>
    <name evidence="11" type="ORF">C1I92_04490</name>
</gene>
<evidence type="ECO:0000256" key="4">
    <source>
        <dbReference type="ARBA" id="ARBA00022519"/>
    </source>
</evidence>
<evidence type="ECO:0000313" key="11">
    <source>
        <dbReference type="EMBL" id="PZF85628.1"/>
    </source>
</evidence>
<dbReference type="PANTHER" id="PTHR35011">
    <property type="entry name" value="2,3-DIKETO-L-GULONATE TRAP TRANSPORTER SMALL PERMEASE PROTEIN YIAM"/>
    <property type="match status" value="1"/>
</dbReference>
<feature type="transmembrane region" description="Helical" evidence="9">
    <location>
        <begin position="44"/>
        <end position="66"/>
    </location>
</feature>
<keyword evidence="5 9" id="KW-0812">Transmembrane</keyword>
<evidence type="ECO:0000256" key="2">
    <source>
        <dbReference type="ARBA" id="ARBA00022448"/>
    </source>
</evidence>
<keyword evidence="2" id="KW-0813">Transport</keyword>
<accession>A0A2W2C0J9</accession>
<keyword evidence="3" id="KW-1003">Cell membrane</keyword>
<evidence type="ECO:0000313" key="12">
    <source>
        <dbReference type="Proteomes" id="UP000248764"/>
    </source>
</evidence>
<evidence type="ECO:0000256" key="7">
    <source>
        <dbReference type="ARBA" id="ARBA00023136"/>
    </source>
</evidence>
<feature type="transmembrane region" description="Helical" evidence="9">
    <location>
        <begin position="125"/>
        <end position="146"/>
    </location>
</feature>
<comment type="caution">
    <text evidence="11">The sequence shown here is derived from an EMBL/GenBank/DDBJ whole genome shotgun (WGS) entry which is preliminary data.</text>
</comment>
<comment type="similarity">
    <text evidence="8">Belongs to the TRAP transporter small permease family.</text>
</comment>
<sequence length="207" mass="22241">MATPCRLLRPIPRLRAVTAATRDTGPTTSTPKRRALPAWTARPIRVLTAIELGIGALALVIIFVLLLVQTLQRYLPLDGWPWTGELARFCLVWLTFVVAGVLVTRDSHISIEMIDGVGSPVVRRIVRVVSCLIVAAVGVGLTAEALALVEDQGILKSPAMGMPMSWLYGISLIGFVSTTLRALVAAVDYGLNGAPAPQYDDLDVMAE</sequence>
<proteinExistence type="inferred from homology"/>
<evidence type="ECO:0000259" key="10">
    <source>
        <dbReference type="Pfam" id="PF04290"/>
    </source>
</evidence>
<keyword evidence="4" id="KW-0997">Cell inner membrane</keyword>